<dbReference type="AlphaFoldDB" id="A0A426DSJ5"/>
<gene>
    <name evidence="1" type="ORF">EBB54_00485</name>
</gene>
<protein>
    <submittedName>
        <fullName evidence="1">Uncharacterized protein</fullName>
    </submittedName>
</protein>
<dbReference type="Proteomes" id="UP000274920">
    <property type="component" value="Unassembled WGS sequence"/>
</dbReference>
<proteinExistence type="predicted"/>
<name>A0A426DSJ5_9FIRM</name>
<comment type="caution">
    <text evidence="1">The sequence shown here is derived from an EMBL/GenBank/DDBJ whole genome shotgun (WGS) entry which is preliminary data.</text>
</comment>
<evidence type="ECO:0000313" key="2">
    <source>
        <dbReference type="Proteomes" id="UP000274920"/>
    </source>
</evidence>
<dbReference type="EMBL" id="RHJS01000001">
    <property type="protein sequence ID" value="RRK36973.1"/>
    <property type="molecule type" value="Genomic_DNA"/>
</dbReference>
<accession>A0A426DSJ5</accession>
<keyword evidence="2" id="KW-1185">Reference proteome</keyword>
<reference evidence="1" key="1">
    <citation type="submission" date="2018-10" db="EMBL/GenBank/DDBJ databases">
        <title>Schaedlerella arabinophila gen. nov. sp. nov., isolated from the mouse intestinal tract and comparative analysis with the genome of the closely related altered Schaedler flora strain ASF502.</title>
        <authorList>
            <person name="Miyake S."/>
            <person name="Soh M."/>
            <person name="Seedorf H."/>
        </authorList>
    </citation>
    <scope>NUCLEOTIDE SEQUENCE [LARGE SCALE GENOMIC DNA]</scope>
    <source>
        <strain evidence="1">DSM 106076</strain>
    </source>
</reference>
<organism evidence="1 2">
    <name type="scientific">Schaedlerella arabinosiphila</name>
    <dbReference type="NCBI Taxonomy" id="2044587"/>
    <lineage>
        <taxon>Bacteria</taxon>
        <taxon>Bacillati</taxon>
        <taxon>Bacillota</taxon>
        <taxon>Clostridia</taxon>
        <taxon>Lachnospirales</taxon>
        <taxon>Lachnospiraceae</taxon>
        <taxon>Schaedlerella</taxon>
    </lineage>
</organism>
<dbReference type="RefSeq" id="WP_125125913.1">
    <property type="nucleotide sequence ID" value="NZ_RHJS01000001.1"/>
</dbReference>
<sequence length="112" mass="12579">MQKDLELAEKVMANVENFIATYPATPGCSYLIELDENGEISKYRVTSLGTITVSSSEFVEARRAREAKHAEYERLAEEAALKHKMLAQETDRRYYQSKAVSIAAYEAAGILK</sequence>
<evidence type="ECO:0000313" key="1">
    <source>
        <dbReference type="EMBL" id="RRK36973.1"/>
    </source>
</evidence>